<dbReference type="Gene3D" id="3.30.70.100">
    <property type="match status" value="1"/>
</dbReference>
<dbReference type="InterPro" id="IPR036163">
    <property type="entry name" value="HMA_dom_sf"/>
</dbReference>
<dbReference type="SUPFAM" id="SSF55008">
    <property type="entry name" value="HMA, heavy metal-associated domain"/>
    <property type="match status" value="1"/>
</dbReference>
<dbReference type="RefSeq" id="WP_007157499.1">
    <property type="nucleotide sequence ID" value="NZ_CAUQIH010000028.1"/>
</dbReference>
<dbReference type="GeneID" id="85015714"/>
<name>A0A7W9SI28_9FIRM</name>
<gene>
    <name evidence="2" type="ORF">HNQ46_002202</name>
</gene>
<proteinExistence type="predicted"/>
<reference evidence="2 3" key="1">
    <citation type="submission" date="2020-08" db="EMBL/GenBank/DDBJ databases">
        <title>Genomic Encyclopedia of Type Strains, Phase IV (KMG-IV): sequencing the most valuable type-strain genomes for metagenomic binning, comparative biology and taxonomic classification.</title>
        <authorList>
            <person name="Goeker M."/>
        </authorList>
    </citation>
    <scope>NUCLEOTIDE SEQUENCE [LARGE SCALE GENOMIC DNA]</scope>
    <source>
        <strain evidence="2 3">DSM 17245</strain>
    </source>
</reference>
<dbReference type="PROSITE" id="PS50846">
    <property type="entry name" value="HMA_2"/>
    <property type="match status" value="1"/>
</dbReference>
<evidence type="ECO:0000313" key="3">
    <source>
        <dbReference type="Proteomes" id="UP000522163"/>
    </source>
</evidence>
<evidence type="ECO:0000259" key="1">
    <source>
        <dbReference type="PROSITE" id="PS50846"/>
    </source>
</evidence>
<dbReference type="CDD" id="cd00371">
    <property type="entry name" value="HMA"/>
    <property type="match status" value="1"/>
</dbReference>
<sequence>MKKKFECEIDCANCAAKIQEAIGKIPGVQSVKLNFMMQKFTLEAEDDRFEEILQEAIRIGKTIEPDFAVKGV</sequence>
<feature type="domain" description="HMA" evidence="1">
    <location>
        <begin position="1"/>
        <end position="64"/>
    </location>
</feature>
<dbReference type="Proteomes" id="UP000522163">
    <property type="component" value="Unassembled WGS sequence"/>
</dbReference>
<dbReference type="Pfam" id="PF00403">
    <property type="entry name" value="HMA"/>
    <property type="match status" value="1"/>
</dbReference>
<evidence type="ECO:0000313" key="2">
    <source>
        <dbReference type="EMBL" id="MBB6042206.1"/>
    </source>
</evidence>
<accession>A0A7W9SI28</accession>
<dbReference type="InterPro" id="IPR006121">
    <property type="entry name" value="HMA_dom"/>
</dbReference>
<comment type="caution">
    <text evidence="2">The sequence shown here is derived from an EMBL/GenBank/DDBJ whole genome shotgun (WGS) entry which is preliminary data.</text>
</comment>
<organism evidence="2 3">
    <name type="scientific">Oribacterium sinus</name>
    <dbReference type="NCBI Taxonomy" id="237576"/>
    <lineage>
        <taxon>Bacteria</taxon>
        <taxon>Bacillati</taxon>
        <taxon>Bacillota</taxon>
        <taxon>Clostridia</taxon>
        <taxon>Lachnospirales</taxon>
        <taxon>Lachnospiraceae</taxon>
        <taxon>Oribacterium</taxon>
    </lineage>
</organism>
<protein>
    <submittedName>
        <fullName evidence="2">Copper chaperone CopZ</fullName>
    </submittedName>
</protein>
<dbReference type="GO" id="GO:0046872">
    <property type="term" value="F:metal ion binding"/>
    <property type="evidence" value="ECO:0007669"/>
    <property type="project" value="InterPro"/>
</dbReference>
<dbReference type="AlphaFoldDB" id="A0A7W9SI28"/>
<dbReference type="EMBL" id="JACHHH010000013">
    <property type="protein sequence ID" value="MBB6042206.1"/>
    <property type="molecule type" value="Genomic_DNA"/>
</dbReference>